<gene>
    <name evidence="8" type="primary">aroE</name>
    <name evidence="12" type="ORF">DZD40_00080</name>
</gene>
<dbReference type="EMBL" id="QURW01000001">
    <property type="protein sequence ID" value="RQD88634.1"/>
    <property type="molecule type" value="Genomic_DNA"/>
</dbReference>
<dbReference type="GO" id="GO:0004764">
    <property type="term" value="F:shikimate 3-dehydrogenase (NADP+) activity"/>
    <property type="evidence" value="ECO:0007669"/>
    <property type="project" value="UniProtKB-UniRule"/>
</dbReference>
<feature type="binding site" evidence="8">
    <location>
        <position position="59"/>
    </location>
    <ligand>
        <name>shikimate</name>
        <dbReference type="ChEBI" id="CHEBI:36208"/>
    </ligand>
</feature>
<dbReference type="GO" id="GO:0008652">
    <property type="term" value="P:amino acid biosynthetic process"/>
    <property type="evidence" value="ECO:0007669"/>
    <property type="project" value="UniProtKB-KW"/>
</dbReference>
<feature type="binding site" evidence="8">
    <location>
        <position position="204"/>
    </location>
    <ligand>
        <name>NADP(+)</name>
        <dbReference type="ChEBI" id="CHEBI:58349"/>
    </ligand>
</feature>
<reference evidence="12 13" key="1">
    <citation type="submission" date="2018-08" db="EMBL/GenBank/DDBJ databases">
        <title>Survival mechanisms of Campylobacter hepaticus identified by genomic analysis and comparative transcriptomic analysis of in vivo and in vitro derived bacteria.</title>
        <authorList>
            <person name="Van T.T.H."/>
            <person name="Moore R.J."/>
        </authorList>
    </citation>
    <scope>NUCLEOTIDE SEQUENCE [LARGE SCALE GENOMIC DNA]</scope>
    <source>
        <strain evidence="12 13">54L</strain>
    </source>
</reference>
<dbReference type="Pfam" id="PF01488">
    <property type="entry name" value="Shikimate_DH"/>
    <property type="match status" value="1"/>
</dbReference>
<organism evidence="12 13">
    <name type="scientific">Campylobacter hepaticus</name>
    <dbReference type="NCBI Taxonomy" id="1813019"/>
    <lineage>
        <taxon>Bacteria</taxon>
        <taxon>Pseudomonadati</taxon>
        <taxon>Campylobacterota</taxon>
        <taxon>Epsilonproteobacteria</taxon>
        <taxon>Campylobacterales</taxon>
        <taxon>Campylobacteraceae</taxon>
        <taxon>Campylobacter</taxon>
    </lineage>
</organism>
<feature type="binding site" evidence="8">
    <location>
        <begin position="14"/>
        <end position="16"/>
    </location>
    <ligand>
        <name>shikimate</name>
        <dbReference type="ChEBI" id="CHEBI:36208"/>
    </ligand>
</feature>
<evidence type="ECO:0000256" key="6">
    <source>
        <dbReference type="ARBA" id="ARBA00023141"/>
    </source>
</evidence>
<comment type="pathway">
    <text evidence="1 8">Metabolic intermediate biosynthesis; chorismate biosynthesis; chorismate from D-erythrose 4-phosphate and phosphoenolpyruvate: step 4/7.</text>
</comment>
<dbReference type="GO" id="GO:0009073">
    <property type="term" value="P:aromatic amino acid family biosynthetic process"/>
    <property type="evidence" value="ECO:0007669"/>
    <property type="project" value="UniProtKB-KW"/>
</dbReference>
<dbReference type="InterPro" id="IPR041121">
    <property type="entry name" value="SDH_C"/>
</dbReference>
<feature type="domain" description="Quinate/shikimate 5-dehydrogenase/glutamyl-tRNA reductase" evidence="9">
    <location>
        <begin position="114"/>
        <end position="177"/>
    </location>
</feature>
<dbReference type="CDD" id="cd01065">
    <property type="entry name" value="NAD_bind_Shikimate_DH"/>
    <property type="match status" value="1"/>
</dbReference>
<dbReference type="InterPro" id="IPR006151">
    <property type="entry name" value="Shikm_DH/Glu-tRNA_Rdtase"/>
</dbReference>
<keyword evidence="6 8" id="KW-0057">Aromatic amino acid biosynthesis</keyword>
<comment type="subunit">
    <text evidence="8">Homodimer.</text>
</comment>
<comment type="similarity">
    <text evidence="8">Belongs to the shikimate dehydrogenase family.</text>
</comment>
<dbReference type="STRING" id="1813019.A2J15_02255"/>
<dbReference type="InterPro" id="IPR022893">
    <property type="entry name" value="Shikimate_DH_fam"/>
</dbReference>
<keyword evidence="4 8" id="KW-0521">NADP</keyword>
<dbReference type="GO" id="GO:0005829">
    <property type="term" value="C:cytosol"/>
    <property type="evidence" value="ECO:0007669"/>
    <property type="project" value="TreeGrafter"/>
</dbReference>
<feature type="binding site" evidence="8">
    <location>
        <position position="226"/>
    </location>
    <ligand>
        <name>NADP(+)</name>
        <dbReference type="ChEBI" id="CHEBI:58349"/>
    </ligand>
</feature>
<comment type="function">
    <text evidence="8">Involved in the biosynthesis of the chorismate, which leads to the biosynthesis of aromatic amino acids. Catalyzes the reversible NADPH linked reduction of 3-dehydroshikimate (DHSA) to yield shikimate (SA).</text>
</comment>
<feature type="binding site" evidence="8">
    <location>
        <position position="233"/>
    </location>
    <ligand>
        <name>shikimate</name>
        <dbReference type="ChEBI" id="CHEBI:36208"/>
    </ligand>
</feature>
<dbReference type="Pfam" id="PF08501">
    <property type="entry name" value="Shikimate_dh_N"/>
    <property type="match status" value="1"/>
</dbReference>
<evidence type="ECO:0000256" key="2">
    <source>
        <dbReference type="ARBA" id="ARBA00012962"/>
    </source>
</evidence>
<feature type="binding site" evidence="8">
    <location>
        <position position="99"/>
    </location>
    <ligand>
        <name>shikimate</name>
        <dbReference type="ChEBI" id="CHEBI:36208"/>
    </ligand>
</feature>
<evidence type="ECO:0000313" key="13">
    <source>
        <dbReference type="Proteomes" id="UP000286095"/>
    </source>
</evidence>
<dbReference type="HAMAP" id="MF_00222">
    <property type="entry name" value="Shikimate_DH_AroE"/>
    <property type="match status" value="1"/>
</dbReference>
<dbReference type="InterPro" id="IPR011342">
    <property type="entry name" value="Shikimate_DH"/>
</dbReference>
<name>A0A424Z2Y0_9BACT</name>
<dbReference type="UniPathway" id="UPA00053">
    <property type="reaction ID" value="UER00087"/>
</dbReference>
<dbReference type="InterPro" id="IPR046346">
    <property type="entry name" value="Aminoacid_DH-like_N_sf"/>
</dbReference>
<dbReference type="GO" id="GO:0009423">
    <property type="term" value="P:chorismate biosynthetic process"/>
    <property type="evidence" value="ECO:0007669"/>
    <property type="project" value="UniProtKB-UniRule"/>
</dbReference>
<dbReference type="PANTHER" id="PTHR21089">
    <property type="entry name" value="SHIKIMATE DEHYDROGENASE"/>
    <property type="match status" value="1"/>
</dbReference>
<dbReference type="InterPro" id="IPR013708">
    <property type="entry name" value="Shikimate_DH-bd_N"/>
</dbReference>
<dbReference type="GO" id="GO:0019632">
    <property type="term" value="P:shikimate metabolic process"/>
    <property type="evidence" value="ECO:0007669"/>
    <property type="project" value="InterPro"/>
</dbReference>
<dbReference type="NCBIfam" id="NF001316">
    <property type="entry name" value="PRK00258.2-5"/>
    <property type="match status" value="1"/>
</dbReference>
<feature type="binding site" evidence="8">
    <location>
        <position position="206"/>
    </location>
    <ligand>
        <name>shikimate</name>
        <dbReference type="ChEBI" id="CHEBI:36208"/>
    </ligand>
</feature>
<keyword evidence="5 8" id="KW-0560">Oxidoreductase</keyword>
<dbReference type="Proteomes" id="UP000286095">
    <property type="component" value="Unassembled WGS sequence"/>
</dbReference>
<evidence type="ECO:0000259" key="11">
    <source>
        <dbReference type="Pfam" id="PF18317"/>
    </source>
</evidence>
<feature type="domain" description="SDH C-terminal" evidence="11">
    <location>
        <begin position="226"/>
        <end position="254"/>
    </location>
</feature>
<evidence type="ECO:0000256" key="4">
    <source>
        <dbReference type="ARBA" id="ARBA00022857"/>
    </source>
</evidence>
<comment type="caution">
    <text evidence="8">Lacks conserved residue(s) required for the propagation of feature annotation.</text>
</comment>
<evidence type="ECO:0000256" key="8">
    <source>
        <dbReference type="HAMAP-Rule" id="MF_00222"/>
    </source>
</evidence>
<evidence type="ECO:0000259" key="10">
    <source>
        <dbReference type="Pfam" id="PF08501"/>
    </source>
</evidence>
<dbReference type="SUPFAM" id="SSF53223">
    <property type="entry name" value="Aminoacid dehydrogenase-like, N-terminal domain"/>
    <property type="match status" value="1"/>
</dbReference>
<evidence type="ECO:0000259" key="9">
    <source>
        <dbReference type="Pfam" id="PF01488"/>
    </source>
</evidence>
<evidence type="ECO:0000256" key="7">
    <source>
        <dbReference type="ARBA" id="ARBA00049442"/>
    </source>
</evidence>
<feature type="domain" description="Shikimate dehydrogenase substrate binding N-terminal" evidence="10">
    <location>
        <begin position="6"/>
        <end position="86"/>
    </location>
</feature>
<feature type="active site" description="Proton acceptor" evidence="8">
    <location>
        <position position="63"/>
    </location>
</feature>
<comment type="catalytic activity">
    <reaction evidence="7 8">
        <text>shikimate + NADP(+) = 3-dehydroshikimate + NADPH + H(+)</text>
        <dbReference type="Rhea" id="RHEA:17737"/>
        <dbReference type="ChEBI" id="CHEBI:15378"/>
        <dbReference type="ChEBI" id="CHEBI:16630"/>
        <dbReference type="ChEBI" id="CHEBI:36208"/>
        <dbReference type="ChEBI" id="CHEBI:57783"/>
        <dbReference type="ChEBI" id="CHEBI:58349"/>
        <dbReference type="EC" id="1.1.1.25"/>
    </reaction>
</comment>
<dbReference type="SUPFAM" id="SSF51735">
    <property type="entry name" value="NAD(P)-binding Rossmann-fold domains"/>
    <property type="match status" value="1"/>
</dbReference>
<dbReference type="Gene3D" id="3.40.50.720">
    <property type="entry name" value="NAD(P)-binding Rossmann-like Domain"/>
    <property type="match status" value="1"/>
</dbReference>
<evidence type="ECO:0000256" key="5">
    <source>
        <dbReference type="ARBA" id="ARBA00023002"/>
    </source>
</evidence>
<dbReference type="EC" id="1.1.1.25" evidence="2 8"/>
<feature type="binding site" evidence="8">
    <location>
        <position position="84"/>
    </location>
    <ligand>
        <name>shikimate</name>
        <dbReference type="ChEBI" id="CHEBI:36208"/>
    </ligand>
</feature>
<evidence type="ECO:0000256" key="1">
    <source>
        <dbReference type="ARBA" id="ARBA00004871"/>
    </source>
</evidence>
<dbReference type="GO" id="GO:0050661">
    <property type="term" value="F:NADP binding"/>
    <property type="evidence" value="ECO:0007669"/>
    <property type="project" value="InterPro"/>
</dbReference>
<keyword evidence="3 8" id="KW-0028">Amino-acid biosynthesis</keyword>
<sequence>MKFLAVIGNPIMHSQSPRMHNYAIQSFKLDGIYTRYHLSSADSLKDKILALKLSGANITLPFKEKALEIADIKDSFAQNIGSANTLCIKDKKIYAFNTDFLGFLELLREFGDIEKALILGAGGTALSLAYALKEKGVKVCIANRSEARFKDFKIYQTYLYENLQEFNFDLIINATSAGLQDESLPCNKELLEELLSRSKFAFEVIYGKETPFLKLCKKHNLKSKDGLDMLLWQGVFAFELFFDIKNKREMIKNAMQQALKINL</sequence>
<protein>
    <recommendedName>
        <fullName evidence="2 8">Shikimate dehydrogenase (NADP(+))</fullName>
        <shortName evidence="8">SDH</shortName>
        <ecNumber evidence="2 8">1.1.1.25</ecNumber>
    </recommendedName>
</protein>
<dbReference type="AlphaFoldDB" id="A0A424Z2Y0"/>
<comment type="caution">
    <text evidence="12">The sequence shown here is derived from an EMBL/GenBank/DDBJ whole genome shotgun (WGS) entry which is preliminary data.</text>
</comment>
<dbReference type="NCBIfam" id="TIGR00507">
    <property type="entry name" value="aroE"/>
    <property type="match status" value="1"/>
</dbReference>
<dbReference type="Gene3D" id="3.40.50.10860">
    <property type="entry name" value="Leucine Dehydrogenase, chain A, domain 1"/>
    <property type="match status" value="1"/>
</dbReference>
<dbReference type="PANTHER" id="PTHR21089:SF1">
    <property type="entry name" value="BIFUNCTIONAL 3-DEHYDROQUINATE DEHYDRATASE_SHIKIMATE DEHYDROGENASE, CHLOROPLASTIC"/>
    <property type="match status" value="1"/>
</dbReference>
<evidence type="ECO:0000256" key="3">
    <source>
        <dbReference type="ARBA" id="ARBA00022605"/>
    </source>
</evidence>
<accession>A0A424Z2Y0</accession>
<proteinExistence type="inferred from homology"/>
<dbReference type="Pfam" id="PF18317">
    <property type="entry name" value="SDH_C"/>
    <property type="match status" value="1"/>
</dbReference>
<dbReference type="RefSeq" id="WP_124134105.1">
    <property type="nucleotide sequence ID" value="NZ_QURW01000001.1"/>
</dbReference>
<dbReference type="InterPro" id="IPR036291">
    <property type="entry name" value="NAD(P)-bd_dom_sf"/>
</dbReference>
<evidence type="ECO:0000313" key="12">
    <source>
        <dbReference type="EMBL" id="RQD88634.1"/>
    </source>
</evidence>